<proteinExistence type="predicted"/>
<dbReference type="AlphaFoldDB" id="A0ABD2A9G8"/>
<keyword evidence="2" id="KW-1185">Reference proteome</keyword>
<comment type="caution">
    <text evidence="1">The sequence shown here is derived from an EMBL/GenBank/DDBJ whole genome shotgun (WGS) entry which is preliminary data.</text>
</comment>
<organism evidence="1 2">
    <name type="scientific">Vespula squamosa</name>
    <name type="common">Southern yellow jacket</name>
    <name type="synonym">Wasp</name>
    <dbReference type="NCBI Taxonomy" id="30214"/>
    <lineage>
        <taxon>Eukaryota</taxon>
        <taxon>Metazoa</taxon>
        <taxon>Ecdysozoa</taxon>
        <taxon>Arthropoda</taxon>
        <taxon>Hexapoda</taxon>
        <taxon>Insecta</taxon>
        <taxon>Pterygota</taxon>
        <taxon>Neoptera</taxon>
        <taxon>Endopterygota</taxon>
        <taxon>Hymenoptera</taxon>
        <taxon>Apocrita</taxon>
        <taxon>Aculeata</taxon>
        <taxon>Vespoidea</taxon>
        <taxon>Vespidae</taxon>
        <taxon>Vespinae</taxon>
        <taxon>Vespula</taxon>
    </lineage>
</organism>
<sequence length="71" mass="8081">MHVHLQIPCIDFVIPCHNSLTNYSDVLLYKSNGKIRSSEIQEFALSPKCLQQTKNGLIIRHHVMKSKCCGN</sequence>
<protein>
    <submittedName>
        <fullName evidence="1">Uncharacterized protein</fullName>
    </submittedName>
</protein>
<evidence type="ECO:0000313" key="1">
    <source>
        <dbReference type="EMBL" id="KAL2716360.1"/>
    </source>
</evidence>
<dbReference type="EMBL" id="JAUDFV010000154">
    <property type="protein sequence ID" value="KAL2716360.1"/>
    <property type="molecule type" value="Genomic_DNA"/>
</dbReference>
<name>A0ABD2A9G8_VESSQ</name>
<dbReference type="Proteomes" id="UP001607302">
    <property type="component" value="Unassembled WGS sequence"/>
</dbReference>
<gene>
    <name evidence="1" type="ORF">V1478_014036</name>
</gene>
<accession>A0ABD2A9G8</accession>
<reference evidence="1 2" key="1">
    <citation type="journal article" date="2024" name="Ann. Entomol. Soc. Am.">
        <title>Genomic analyses of the southern and eastern yellowjacket wasps (Hymenoptera: Vespidae) reveal evolutionary signatures of social life.</title>
        <authorList>
            <person name="Catto M.A."/>
            <person name="Caine P.B."/>
            <person name="Orr S.E."/>
            <person name="Hunt B.G."/>
            <person name="Goodisman M.A.D."/>
        </authorList>
    </citation>
    <scope>NUCLEOTIDE SEQUENCE [LARGE SCALE GENOMIC DNA]</scope>
    <source>
        <strain evidence="1">233</strain>
        <tissue evidence="1">Head and thorax</tissue>
    </source>
</reference>
<evidence type="ECO:0000313" key="2">
    <source>
        <dbReference type="Proteomes" id="UP001607302"/>
    </source>
</evidence>